<evidence type="ECO:0000313" key="2">
    <source>
        <dbReference type="EMBL" id="KZE08678.1"/>
    </source>
</evidence>
<accession>A0ABR5Y7Z9</accession>
<keyword evidence="1" id="KW-1133">Transmembrane helix</keyword>
<name>A0ABR5Y7Z9_9SPHN</name>
<keyword evidence="1" id="KW-0472">Membrane</keyword>
<feature type="transmembrane region" description="Helical" evidence="1">
    <location>
        <begin position="72"/>
        <end position="91"/>
    </location>
</feature>
<feature type="transmembrane region" description="Helical" evidence="1">
    <location>
        <begin position="103"/>
        <end position="122"/>
    </location>
</feature>
<feature type="transmembrane region" description="Helical" evidence="1">
    <location>
        <begin position="277"/>
        <end position="297"/>
    </location>
</feature>
<comment type="caution">
    <text evidence="2">The sequence shown here is derived from an EMBL/GenBank/DDBJ whole genome shotgun (WGS) entry which is preliminary data.</text>
</comment>
<dbReference type="EMBL" id="LQQO01000062">
    <property type="protein sequence ID" value="KZE08678.1"/>
    <property type="molecule type" value="Genomic_DNA"/>
</dbReference>
<keyword evidence="1" id="KW-0812">Transmembrane</keyword>
<keyword evidence="3" id="KW-1185">Reference proteome</keyword>
<feature type="transmembrane region" description="Helical" evidence="1">
    <location>
        <begin position="26"/>
        <end position="52"/>
    </location>
</feature>
<organism evidence="2 3">
    <name type="scientific">Sphingomonas hankookensis</name>
    <dbReference type="NCBI Taxonomy" id="563996"/>
    <lineage>
        <taxon>Bacteria</taxon>
        <taxon>Pseudomonadati</taxon>
        <taxon>Pseudomonadota</taxon>
        <taxon>Alphaproteobacteria</taxon>
        <taxon>Sphingomonadales</taxon>
        <taxon>Sphingomonadaceae</taxon>
        <taxon>Sphingomonas</taxon>
    </lineage>
</organism>
<proteinExistence type="predicted"/>
<dbReference type="RefSeq" id="WP_066694054.1">
    <property type="nucleotide sequence ID" value="NZ_CP117028.1"/>
</dbReference>
<evidence type="ECO:0000313" key="3">
    <source>
        <dbReference type="Proteomes" id="UP000076609"/>
    </source>
</evidence>
<evidence type="ECO:0000256" key="1">
    <source>
        <dbReference type="SAM" id="Phobius"/>
    </source>
</evidence>
<sequence>MATNISNGFAPVDETRLGKTATRLSWGAVFAGVVIAVAVQLVLGILGAGIGLSMVDPVEGTTPGAAGFGIGAGIYWLITTVVALGAGGYAAARVAGVHERFDALVHGLVVWGVTLILTLYLLTSAVGGIIGGAFRTVGAVAGTAGNAVGAVASAAPVAASAAGVDGQDVQEAARDVRSEAAAYLSDAPNDPAQMTQEQAQAEIARQLPALARGGAEGQQAESRIVDVVAAQRKISREEAQAQVTRAKQQFVQTKNEAVATAKSATDKAAGAAAGTSFVLVLALLIGAAAAGFGATAATRRRLH</sequence>
<gene>
    <name evidence="2" type="ORF">AVT10_07750</name>
</gene>
<reference evidence="3" key="1">
    <citation type="submission" date="2016-01" db="EMBL/GenBank/DDBJ databases">
        <title>Draft genome of Chromobacterium sp. F49.</title>
        <authorList>
            <person name="Hong K.W."/>
        </authorList>
    </citation>
    <scope>NUCLEOTIDE SEQUENCE [LARGE SCALE GENOMIC DNA]</scope>
    <source>
        <strain evidence="3">CN3</strain>
    </source>
</reference>
<dbReference type="Proteomes" id="UP000076609">
    <property type="component" value="Unassembled WGS sequence"/>
</dbReference>
<protein>
    <recommendedName>
        <fullName evidence="4">PhnA-like protein</fullName>
    </recommendedName>
</protein>
<evidence type="ECO:0008006" key="4">
    <source>
        <dbReference type="Google" id="ProtNLM"/>
    </source>
</evidence>